<name>A0A2W0HQ65_9BACI</name>
<protein>
    <recommendedName>
        <fullName evidence="1">NERD domain-containing protein</fullName>
    </recommendedName>
</protein>
<evidence type="ECO:0000313" key="3">
    <source>
        <dbReference type="Proteomes" id="UP000248066"/>
    </source>
</evidence>
<dbReference type="InterPro" id="IPR011528">
    <property type="entry name" value="NERD"/>
</dbReference>
<feature type="domain" description="NERD" evidence="1">
    <location>
        <begin position="89"/>
        <end position="208"/>
    </location>
</feature>
<dbReference type="EMBL" id="PDOF01000001">
    <property type="protein sequence ID" value="PYZ98999.1"/>
    <property type="molecule type" value="Genomic_DNA"/>
</dbReference>
<keyword evidence="3" id="KW-1185">Reference proteome</keyword>
<accession>A0A2W0HQ65</accession>
<dbReference type="Pfam" id="PF08378">
    <property type="entry name" value="NERD"/>
    <property type="match status" value="1"/>
</dbReference>
<evidence type="ECO:0000313" key="2">
    <source>
        <dbReference type="EMBL" id="PYZ98999.1"/>
    </source>
</evidence>
<dbReference type="AlphaFoldDB" id="A0A2W0HQ65"/>
<dbReference type="Proteomes" id="UP000248066">
    <property type="component" value="Unassembled WGS sequence"/>
</dbReference>
<evidence type="ECO:0000259" key="1">
    <source>
        <dbReference type="PROSITE" id="PS50965"/>
    </source>
</evidence>
<gene>
    <name evidence="2" type="ORF">CR205_10675</name>
</gene>
<dbReference type="PROSITE" id="PS50965">
    <property type="entry name" value="NERD"/>
    <property type="match status" value="1"/>
</dbReference>
<proteinExistence type="predicted"/>
<sequence length="377" mass="43558">MWRGSFLFWGERGGSGGHSYGRLNENILKDIYCFCRISKSRKKGRDAMIIRKPRTTPLEILAYEALIRRMPELNPKKEEILAALRSRRSGHKGEMYTEHYINTADVPPFYVYHSLRFAHVPGEFAQIDTLLLSRQLAVILEIKYLGGESLYFKGDSNQLIQTSDEGKKKVYDCPVVQARRQKLRLIKWSREFGFPSIRVEHFAVMANSYPELIFSEDYKERWRVFRNSVLKFRLQELTDAENRSSVEKPFSPETLDGLDRALLDAHEEALPDLLKRHQVRYEDLIKGVFCPVCPKVILKRTDRGWSCPGCEGRFSTVEPVRRALKEYCLIAGSTITNAQLTNFLNLQSTILTTNILRKLDLPKWGSGRGSVYSLDRL</sequence>
<reference evidence="2 3" key="1">
    <citation type="submission" date="2017-10" db="EMBL/GenBank/DDBJ databases">
        <title>Bacillus sp. nov., a halophilic bacterium isolated from a Yangshapao Lake.</title>
        <authorList>
            <person name="Wang H."/>
        </authorList>
    </citation>
    <scope>NUCLEOTIDE SEQUENCE [LARGE SCALE GENOMIC DNA]</scope>
    <source>
        <strain evidence="2 3">YSP-3</strain>
    </source>
</reference>
<comment type="caution">
    <text evidence="2">The sequence shown here is derived from an EMBL/GenBank/DDBJ whole genome shotgun (WGS) entry which is preliminary data.</text>
</comment>
<organism evidence="2 3">
    <name type="scientific">Alteribacter lacisalsi</name>
    <dbReference type="NCBI Taxonomy" id="2045244"/>
    <lineage>
        <taxon>Bacteria</taxon>
        <taxon>Bacillati</taxon>
        <taxon>Bacillota</taxon>
        <taxon>Bacilli</taxon>
        <taxon>Bacillales</taxon>
        <taxon>Bacillaceae</taxon>
        <taxon>Alteribacter</taxon>
    </lineage>
</organism>